<accession>A0A167JXP2</accession>
<organism evidence="1 2">
    <name type="scientific">Pseudoalteromonas luteoviolacea CPMOR-1</name>
    <dbReference type="NCBI Taxonomy" id="1365248"/>
    <lineage>
        <taxon>Bacteria</taxon>
        <taxon>Pseudomonadati</taxon>
        <taxon>Pseudomonadota</taxon>
        <taxon>Gammaproteobacteria</taxon>
        <taxon>Alteromonadales</taxon>
        <taxon>Pseudoalteromonadaceae</taxon>
        <taxon>Pseudoalteromonas</taxon>
    </lineage>
</organism>
<comment type="caution">
    <text evidence="1">The sequence shown here is derived from an EMBL/GenBank/DDBJ whole genome shotgun (WGS) entry which is preliminary data.</text>
</comment>
<gene>
    <name evidence="1" type="ORF">N473_21750</name>
</gene>
<name>A0A167JXP2_9GAMM</name>
<dbReference type="EMBL" id="AUYC01000036">
    <property type="protein sequence ID" value="KZN61815.1"/>
    <property type="molecule type" value="Genomic_DNA"/>
</dbReference>
<dbReference type="AlphaFoldDB" id="A0A167JXP2"/>
<reference evidence="1 2" key="1">
    <citation type="submission" date="2013-07" db="EMBL/GenBank/DDBJ databases">
        <title>Comparative Genomic and Metabolomic Analysis of Twelve Strains of Pseudoalteromonas luteoviolacea.</title>
        <authorList>
            <person name="Vynne N.G."/>
            <person name="Mansson M."/>
            <person name="Gram L."/>
        </authorList>
    </citation>
    <scope>NUCLEOTIDE SEQUENCE [LARGE SCALE GENOMIC DNA]</scope>
    <source>
        <strain evidence="1 2">CPMOR-1</strain>
    </source>
</reference>
<sequence>MTMIHEMGRDGSRGKWVSQWGIFQKQYEVID</sequence>
<evidence type="ECO:0000313" key="2">
    <source>
        <dbReference type="Proteomes" id="UP000076486"/>
    </source>
</evidence>
<protein>
    <submittedName>
        <fullName evidence="1">Uncharacterized protein</fullName>
    </submittedName>
</protein>
<dbReference type="Proteomes" id="UP000076486">
    <property type="component" value="Unassembled WGS sequence"/>
</dbReference>
<proteinExistence type="predicted"/>
<evidence type="ECO:0000313" key="1">
    <source>
        <dbReference type="EMBL" id="KZN61815.1"/>
    </source>
</evidence>